<accession>A0A9J6RNA8</accession>
<dbReference type="InterPro" id="IPR025392">
    <property type="entry name" value="DUF4124"/>
</dbReference>
<dbReference type="Proteomes" id="UP001069090">
    <property type="component" value="Unassembled WGS sequence"/>
</dbReference>
<evidence type="ECO:0000313" key="4">
    <source>
        <dbReference type="Proteomes" id="UP001069090"/>
    </source>
</evidence>
<evidence type="ECO:0000256" key="1">
    <source>
        <dbReference type="SAM" id="SignalP"/>
    </source>
</evidence>
<reference evidence="3 4" key="1">
    <citation type="submission" date="2022-12" db="EMBL/GenBank/DDBJ databases">
        <title>Dasania phycosphaerae sp. nov., isolated from particulate material of the south coast of Korea.</title>
        <authorList>
            <person name="Jiang Y."/>
        </authorList>
    </citation>
    <scope>NUCLEOTIDE SEQUENCE [LARGE SCALE GENOMIC DNA]</scope>
    <source>
        <strain evidence="3 4">GY-19</strain>
    </source>
</reference>
<protein>
    <submittedName>
        <fullName evidence="3">DUF4124 domain-containing protein</fullName>
    </submittedName>
</protein>
<feature type="signal peptide" evidence="1">
    <location>
        <begin position="1"/>
        <end position="20"/>
    </location>
</feature>
<dbReference type="RefSeq" id="WP_258331639.1">
    <property type="nucleotide sequence ID" value="NZ_JAPTGG010000007.1"/>
</dbReference>
<keyword evidence="1" id="KW-0732">Signal</keyword>
<comment type="caution">
    <text evidence="3">The sequence shown here is derived from an EMBL/GenBank/DDBJ whole genome shotgun (WGS) entry which is preliminary data.</text>
</comment>
<organism evidence="3 4">
    <name type="scientific">Dasania phycosphaerae</name>
    <dbReference type="NCBI Taxonomy" id="2950436"/>
    <lineage>
        <taxon>Bacteria</taxon>
        <taxon>Pseudomonadati</taxon>
        <taxon>Pseudomonadota</taxon>
        <taxon>Gammaproteobacteria</taxon>
        <taxon>Cellvibrionales</taxon>
        <taxon>Spongiibacteraceae</taxon>
        <taxon>Dasania</taxon>
    </lineage>
</organism>
<name>A0A9J6RNA8_9GAMM</name>
<gene>
    <name evidence="3" type="ORF">O0V09_09795</name>
</gene>
<evidence type="ECO:0000313" key="3">
    <source>
        <dbReference type="EMBL" id="MCZ0865493.1"/>
    </source>
</evidence>
<feature type="chain" id="PRO_5039939047" evidence="1">
    <location>
        <begin position="21"/>
        <end position="174"/>
    </location>
</feature>
<proteinExistence type="predicted"/>
<keyword evidence="4" id="KW-1185">Reference proteome</keyword>
<evidence type="ECO:0000259" key="2">
    <source>
        <dbReference type="Pfam" id="PF13511"/>
    </source>
</evidence>
<dbReference type="EMBL" id="JAPTGG010000007">
    <property type="protein sequence ID" value="MCZ0865493.1"/>
    <property type="molecule type" value="Genomic_DNA"/>
</dbReference>
<feature type="domain" description="DUF4124" evidence="2">
    <location>
        <begin position="10"/>
        <end position="61"/>
    </location>
</feature>
<dbReference type="Pfam" id="PF13511">
    <property type="entry name" value="DUF4124"/>
    <property type="match status" value="1"/>
</dbReference>
<sequence length="174" mass="18812">MHKTLALIFLVTSLASISYAEVYKTIDEHGNPVFSDQPQPDAQPVEIKQTNTVKPIELAAPRPDTKPQKPNTIYSHFAITSPRDGGHIGNGLSPFNVTLSVQPKLLQGHKIQLFINGQLHSSGSGLSRQVASIERGEHSLSATIIDPKGKVIISSAPVKLTAQRPSLLNPNRSN</sequence>
<dbReference type="AlphaFoldDB" id="A0A9J6RNA8"/>